<feature type="domain" description="CHASE2" evidence="3">
    <location>
        <begin position="32"/>
        <end position="325"/>
    </location>
</feature>
<name>A0A6N4DP98_9GAMM</name>
<evidence type="ECO:0000313" key="5">
    <source>
        <dbReference type="Proteomes" id="UP000250928"/>
    </source>
</evidence>
<dbReference type="InterPro" id="IPR000160">
    <property type="entry name" value="GGDEF_dom"/>
</dbReference>
<protein>
    <recommendedName>
        <fullName evidence="3">CHASE2 domain-containing protein</fullName>
    </recommendedName>
</protein>
<reference evidence="4 5" key="1">
    <citation type="submission" date="2018-01" db="EMBL/GenBank/DDBJ databases">
        <title>Novel co-symbiosis in the lucinid bivalve Phacoides pectinatus.</title>
        <authorList>
            <person name="Lim S.J."/>
            <person name="Davis B.G."/>
            <person name="Gill D.E."/>
            <person name="Engel A.S."/>
            <person name="Anderson L.C."/>
            <person name="Campbell B.J."/>
        </authorList>
    </citation>
    <scope>NUCLEOTIDE SEQUENCE [LARGE SCALE GENOMIC DNA]</scope>
    <source>
        <strain evidence="4">N3_P5</strain>
    </source>
</reference>
<organism evidence="4 5">
    <name type="scientific">Candidatus Sedimenticola endophacoides</name>
    <dbReference type="NCBI Taxonomy" id="2548426"/>
    <lineage>
        <taxon>Bacteria</taxon>
        <taxon>Pseudomonadati</taxon>
        <taxon>Pseudomonadota</taxon>
        <taxon>Gammaproteobacteria</taxon>
        <taxon>Chromatiales</taxon>
        <taxon>Sedimenticolaceae</taxon>
        <taxon>Sedimenticola</taxon>
    </lineage>
</organism>
<comment type="caution">
    <text evidence="4">The sequence shown here is derived from an EMBL/GenBank/DDBJ whole genome shotgun (WGS) entry which is preliminary data.</text>
</comment>
<gene>
    <name evidence="4" type="ORF">C3L24_12015</name>
</gene>
<evidence type="ECO:0000259" key="3">
    <source>
        <dbReference type="SMART" id="SM01080"/>
    </source>
</evidence>
<keyword evidence="2" id="KW-1133">Transmembrane helix</keyword>
<evidence type="ECO:0000313" key="4">
    <source>
        <dbReference type="EMBL" id="PUD98817.1"/>
    </source>
</evidence>
<dbReference type="Gene3D" id="3.30.70.270">
    <property type="match status" value="1"/>
</dbReference>
<feature type="transmembrane region" description="Helical" evidence="2">
    <location>
        <begin position="333"/>
        <end position="350"/>
    </location>
</feature>
<feature type="region of interest" description="Disordered" evidence="1">
    <location>
        <begin position="435"/>
        <end position="465"/>
    </location>
</feature>
<dbReference type="Pfam" id="PF05226">
    <property type="entry name" value="CHASE2"/>
    <property type="match status" value="1"/>
</dbReference>
<dbReference type="EMBL" id="PQCO01000285">
    <property type="protein sequence ID" value="PUD98817.1"/>
    <property type="molecule type" value="Genomic_DNA"/>
</dbReference>
<dbReference type="AlphaFoldDB" id="A0A6N4DP98"/>
<evidence type="ECO:0000256" key="1">
    <source>
        <dbReference type="SAM" id="MobiDB-lite"/>
    </source>
</evidence>
<keyword evidence="2" id="KW-0812">Transmembrane</keyword>
<evidence type="ECO:0000256" key="2">
    <source>
        <dbReference type="SAM" id="Phobius"/>
    </source>
</evidence>
<dbReference type="InterPro" id="IPR007890">
    <property type="entry name" value="CHASE2"/>
</dbReference>
<sequence>MGKERINLRQNRIFIAGVMACAALLLSFTNATGRIEWLLHDLHSRILSEPDPGQVAIVEIDDASLQSHGRWPWPRALQARLIERISEAPNRGLGLYLVHTEPSPPADAEDDQRLAAALRAQGRTVLPVMHDFDQMGGRQELLPIAPLDQTATALGHATIELDPDMCCLRDLFLYAGLHSPRWPALPLALIAQNPPTQWRSPMPDTLPRTGHRNYDDGWNQRYPIRPRFATDPRQIPRVSARRRLAGDADALRILEDKYILLGVTATGVSEQLVTPHSGGYSRLHMVENAAMITNALLLGHWSTQAPALPSALLAALLTFLGTLLILRAAHFRLWHLALVLLGLPLAWLLAILTLRLWLPLGPVMTTLGASLLISRWCHLRDLNTHVFQDHLTGLHNRRSFDNQLRLAWDACRQSGKPLALILVQECRYLVKDFGTSQSPKSTRQRDSRYCPDRPALITTPSRTLQ</sequence>
<feature type="non-terminal residue" evidence="4">
    <location>
        <position position="465"/>
    </location>
</feature>
<dbReference type="InterPro" id="IPR043128">
    <property type="entry name" value="Rev_trsase/Diguanyl_cyclase"/>
</dbReference>
<dbReference type="SMART" id="SM01080">
    <property type="entry name" value="CHASE2"/>
    <property type="match status" value="1"/>
</dbReference>
<dbReference type="Pfam" id="PF00990">
    <property type="entry name" value="GGDEF"/>
    <property type="match status" value="1"/>
</dbReference>
<feature type="transmembrane region" description="Helical" evidence="2">
    <location>
        <begin position="307"/>
        <end position="326"/>
    </location>
</feature>
<proteinExistence type="predicted"/>
<dbReference type="Proteomes" id="UP000250928">
    <property type="component" value="Unassembled WGS sequence"/>
</dbReference>
<accession>A0A6N4DP98</accession>
<keyword evidence="2" id="KW-0472">Membrane</keyword>